<protein>
    <submittedName>
        <fullName evidence="5">VWA domain-containing protein</fullName>
    </submittedName>
</protein>
<dbReference type="AlphaFoldDB" id="A0A841U4J5"/>
<evidence type="ECO:0000256" key="1">
    <source>
        <dbReference type="ARBA" id="ARBA00004239"/>
    </source>
</evidence>
<reference evidence="5 6" key="1">
    <citation type="submission" date="2020-08" db="EMBL/GenBank/DDBJ databases">
        <title>Cohnella phylogeny.</title>
        <authorList>
            <person name="Dunlap C."/>
        </authorList>
    </citation>
    <scope>NUCLEOTIDE SEQUENCE [LARGE SCALE GENOMIC DNA]</scope>
    <source>
        <strain evidence="5 6">DSM 25239</strain>
    </source>
</reference>
<dbReference type="PANTHER" id="PTHR24099">
    <property type="entry name" value="E3 UBIQUITIN-PROTEIN LIGASE TRIM36-RELATED"/>
    <property type="match status" value="1"/>
</dbReference>
<feature type="domain" description="Fibronectin type-III" evidence="4">
    <location>
        <begin position="483"/>
        <end position="563"/>
    </location>
</feature>
<dbReference type="CDD" id="cd00063">
    <property type="entry name" value="FN3"/>
    <property type="match status" value="5"/>
</dbReference>
<dbReference type="PROSITE" id="PS50853">
    <property type="entry name" value="FN3"/>
    <property type="match status" value="6"/>
</dbReference>
<dbReference type="CDD" id="cd08547">
    <property type="entry name" value="Type_II_cohesin"/>
    <property type="match status" value="1"/>
</dbReference>
<dbReference type="Pfam" id="PF00041">
    <property type="entry name" value="fn3"/>
    <property type="match status" value="3"/>
</dbReference>
<dbReference type="InterPro" id="IPR050617">
    <property type="entry name" value="E3_ligase_FN3/SPRY"/>
</dbReference>
<organism evidence="5 6">
    <name type="scientific">Cohnella xylanilytica</name>
    <dbReference type="NCBI Taxonomy" id="557555"/>
    <lineage>
        <taxon>Bacteria</taxon>
        <taxon>Bacillati</taxon>
        <taxon>Bacillota</taxon>
        <taxon>Bacilli</taxon>
        <taxon>Bacillales</taxon>
        <taxon>Paenibacillaceae</taxon>
        <taxon>Cohnella</taxon>
    </lineage>
</organism>
<dbReference type="PROSITE" id="PS50234">
    <property type="entry name" value="VWFA"/>
    <property type="match status" value="1"/>
</dbReference>
<evidence type="ECO:0000259" key="4">
    <source>
        <dbReference type="PROSITE" id="PS50853"/>
    </source>
</evidence>
<dbReference type="InterPro" id="IPR036116">
    <property type="entry name" value="FN3_sf"/>
</dbReference>
<comment type="caution">
    <text evidence="5">The sequence shown here is derived from an EMBL/GenBank/DDBJ whole genome shotgun (WGS) entry which is preliminary data.</text>
</comment>
<dbReference type="CDD" id="cd00198">
    <property type="entry name" value="vWFA"/>
    <property type="match status" value="1"/>
</dbReference>
<dbReference type="EMBL" id="JACJVR010000128">
    <property type="protein sequence ID" value="MBB6695485.1"/>
    <property type="molecule type" value="Genomic_DNA"/>
</dbReference>
<sequence>MKRLSILFSLLFIISSFAMTAPAFAKSSIDIVFIIDRSGSMTSSINAVKNNVKHFSDLLVARGISYRLGLVTYAASVTRYDLTSDVDKFKNQVGRISVEGETENGLDAIMEAGQNYPFDLNATKYFILIGDENVVSQKRYTNTSVIQYLRSTSTTLTTIGIEDNKTQFQHLANGTGGMYLDLNSDFGTTLTSIFEQIQQIPTLEIIAPTSGQMLSDLNAFIPTVKVTDPDSSTLQLSEYIDSETTPRETKTVTNSTIAQTVSFNALNLESLAEGGHTLRFTVNDGTNTVQDTVAITIDKASPTIGSMNVTATATSIQVTASAADSVSGLHASPYRFTVGSNVSSWITNSTYAQTGLTPNTAYRVLFEARDAVGHIGQMTKNVQTKAELPVLAMGQISENAADIMLQDANPSATEYQVKVGTQYIGNTGSLTATPTWITPANKKLTITGLIPNSDYTVQAKARNQSGEETAFSTAISLKTLVNSPANLVSKAEQRSIQISWTPIPGISQYEVEADGFVISIGAATSYTHNALSPNTQHSYRVRAFNATGAGNWSQPLIVFTLADPPGIPANIQAIPKQNDITITWDAVAKAEFYDIEADGSVMEAGNQLKYVLNGLQPESEHKIRIRAKNSGGIGEWSAPIFIRTLPVPPSTPIGLEANPTNNQVTLQWRPSQGATGYEVESDGLILDNGQLTQYVHQGLYPLTGHTYRVRAVNSGGKSPWTAPIEVTTLPDKPKKPSNVMTTADPNSITLMWYQVAHTDEYEIEVDGSQIVKVKENQYVHSGIAPDSVHSYRVRAHNVSGYSDWTRPATMSTFPAGDNNDSLTNMVAVVTNRAITITWDTVAQNAQYEIEVDGRMSDIGSNTVYHHGGLQAEEFHTYKIRLKQEDKPGRWVAILSLSTLPDPPDAPASLNGFAANTSIELRWDRIAGATGYDLEIDGETINAGAMDSYIHKDLSPGTSHTYRLRAKNETGVTAWSPALISSTTSPTYLINAQQGRSFDLSLLAFNVQDFSEMTYVVKYDPTQVEVLDLYQFTPKADLMASGEIPGSNLEVTYSSGKITYKIKRNIVPGTSWSGELATITFKSKINGQAAIDALVE</sequence>
<dbReference type="RefSeq" id="WP_185139432.1">
    <property type="nucleotide sequence ID" value="NZ_BORM01000030.1"/>
</dbReference>
<dbReference type="InterPro" id="IPR036465">
    <property type="entry name" value="vWFA_dom_sf"/>
</dbReference>
<evidence type="ECO:0000313" key="5">
    <source>
        <dbReference type="EMBL" id="MBB6695485.1"/>
    </source>
</evidence>
<feature type="signal peptide" evidence="2">
    <location>
        <begin position="1"/>
        <end position="20"/>
    </location>
</feature>
<name>A0A841U4J5_9BACL</name>
<dbReference type="InterPro" id="IPR013783">
    <property type="entry name" value="Ig-like_fold"/>
</dbReference>
<feature type="domain" description="Fibronectin type-III" evidence="4">
    <location>
        <begin position="902"/>
        <end position="986"/>
    </location>
</feature>
<dbReference type="SUPFAM" id="SSF49265">
    <property type="entry name" value="Fibronectin type III"/>
    <property type="match status" value="4"/>
</dbReference>
<feature type="chain" id="PRO_5038460988" evidence="2">
    <location>
        <begin position="21"/>
        <end position="1095"/>
    </location>
</feature>
<evidence type="ECO:0000259" key="3">
    <source>
        <dbReference type="PROSITE" id="PS50234"/>
    </source>
</evidence>
<feature type="domain" description="Fibronectin type-III" evidence="4">
    <location>
        <begin position="564"/>
        <end position="647"/>
    </location>
</feature>
<feature type="domain" description="Fibronectin type-III" evidence="4">
    <location>
        <begin position="386"/>
        <end position="482"/>
    </location>
</feature>
<dbReference type="InterPro" id="IPR002035">
    <property type="entry name" value="VWF_A"/>
</dbReference>
<gene>
    <name evidence="5" type="ORF">H7B90_29235</name>
</gene>
<proteinExistence type="predicted"/>
<feature type="domain" description="Fibronectin type-III" evidence="4">
    <location>
        <begin position="648"/>
        <end position="731"/>
    </location>
</feature>
<dbReference type="Pfam" id="PF00092">
    <property type="entry name" value="VWA"/>
    <property type="match status" value="1"/>
</dbReference>
<feature type="domain" description="Fibronectin type-III" evidence="4">
    <location>
        <begin position="732"/>
        <end position="815"/>
    </location>
</feature>
<accession>A0A841U4J5</accession>
<dbReference type="Gene3D" id="2.60.40.10">
    <property type="entry name" value="Immunoglobulins"/>
    <property type="match status" value="6"/>
</dbReference>
<evidence type="ECO:0000256" key="2">
    <source>
        <dbReference type="SAM" id="SignalP"/>
    </source>
</evidence>
<evidence type="ECO:0000313" key="6">
    <source>
        <dbReference type="Proteomes" id="UP000553776"/>
    </source>
</evidence>
<dbReference type="PANTHER" id="PTHR24099:SF11">
    <property type="entry name" value="FIBRONECTIN TYPE III DOMAIN-CONTAINING 3BA-RELATED"/>
    <property type="match status" value="1"/>
</dbReference>
<dbReference type="Gene3D" id="2.60.40.680">
    <property type="match status" value="1"/>
</dbReference>
<feature type="domain" description="VWFA" evidence="3">
    <location>
        <begin position="30"/>
        <end position="197"/>
    </location>
</feature>
<dbReference type="SMART" id="SM00060">
    <property type="entry name" value="FN3"/>
    <property type="match status" value="8"/>
</dbReference>
<keyword evidence="6" id="KW-1185">Reference proteome</keyword>
<dbReference type="InterPro" id="IPR003961">
    <property type="entry name" value="FN3_dom"/>
</dbReference>
<dbReference type="Gene3D" id="3.40.50.410">
    <property type="entry name" value="von Willebrand factor, type A domain"/>
    <property type="match status" value="1"/>
</dbReference>
<dbReference type="SMART" id="SM00327">
    <property type="entry name" value="VWA"/>
    <property type="match status" value="1"/>
</dbReference>
<dbReference type="SUPFAM" id="SSF53300">
    <property type="entry name" value="vWA-like"/>
    <property type="match status" value="1"/>
</dbReference>
<dbReference type="GO" id="GO:0005576">
    <property type="term" value="C:extracellular region"/>
    <property type="evidence" value="ECO:0007669"/>
    <property type="project" value="UniProtKB-SubCell"/>
</dbReference>
<keyword evidence="2" id="KW-0732">Signal</keyword>
<dbReference type="Proteomes" id="UP000553776">
    <property type="component" value="Unassembled WGS sequence"/>
</dbReference>
<comment type="subcellular location">
    <subcellularLocation>
        <location evidence="1">Secreted</location>
        <location evidence="1">Extracellular space</location>
    </subcellularLocation>
</comment>